<name>A0A927C836_9BACL</name>
<protein>
    <submittedName>
        <fullName evidence="1">Uncharacterized protein</fullName>
    </submittedName>
</protein>
<dbReference type="AlphaFoldDB" id="A0A927C836"/>
<evidence type="ECO:0000313" key="1">
    <source>
        <dbReference type="EMBL" id="MBD2863113.1"/>
    </source>
</evidence>
<accession>A0A927C836</accession>
<reference evidence="1" key="1">
    <citation type="submission" date="2020-09" db="EMBL/GenBank/DDBJ databases">
        <title>A novel bacterium of genus Paenibacillus, isolated from South China Sea.</title>
        <authorList>
            <person name="Huang H."/>
            <person name="Mo K."/>
            <person name="Hu Y."/>
        </authorList>
    </citation>
    <scope>NUCLEOTIDE SEQUENCE</scope>
    <source>
        <strain evidence="1">IB182363</strain>
    </source>
</reference>
<dbReference type="Proteomes" id="UP000639396">
    <property type="component" value="Unassembled WGS sequence"/>
</dbReference>
<organism evidence="1 2">
    <name type="scientific">Paenibacillus oceani</name>
    <dbReference type="NCBI Taxonomy" id="2772510"/>
    <lineage>
        <taxon>Bacteria</taxon>
        <taxon>Bacillati</taxon>
        <taxon>Bacillota</taxon>
        <taxon>Bacilli</taxon>
        <taxon>Bacillales</taxon>
        <taxon>Paenibacillaceae</taxon>
        <taxon>Paenibacillus</taxon>
    </lineage>
</organism>
<dbReference type="RefSeq" id="WP_190928609.1">
    <property type="nucleotide sequence ID" value="NZ_JACXJA010000016.1"/>
</dbReference>
<evidence type="ECO:0000313" key="2">
    <source>
        <dbReference type="Proteomes" id="UP000639396"/>
    </source>
</evidence>
<gene>
    <name evidence="1" type="ORF">IDH45_14055</name>
</gene>
<keyword evidence="2" id="KW-1185">Reference proteome</keyword>
<comment type="caution">
    <text evidence="1">The sequence shown here is derived from an EMBL/GenBank/DDBJ whole genome shotgun (WGS) entry which is preliminary data.</text>
</comment>
<dbReference type="EMBL" id="JACXJA010000016">
    <property type="protein sequence ID" value="MBD2863113.1"/>
    <property type="molecule type" value="Genomic_DNA"/>
</dbReference>
<sequence length="73" mass="8330">MKNKAKFVTIHKNMLGWYNELEDALDVQAANFPPAVLSLIRQLGDYEIDYIDNKKMTLVAKPKMVPKPGKPNK</sequence>
<proteinExistence type="predicted"/>